<feature type="transmembrane region" description="Helical" evidence="10">
    <location>
        <begin position="286"/>
        <end position="304"/>
    </location>
</feature>
<evidence type="ECO:0000256" key="1">
    <source>
        <dbReference type="ARBA" id="ARBA00004141"/>
    </source>
</evidence>
<evidence type="ECO:0000256" key="2">
    <source>
        <dbReference type="ARBA" id="ARBA00005982"/>
    </source>
</evidence>
<dbReference type="EMBL" id="GBGD01000681">
    <property type="protein sequence ID" value="JAC88208.1"/>
    <property type="molecule type" value="mRNA"/>
</dbReference>
<comment type="similarity">
    <text evidence="2">Belongs to the major facilitator superfamily. Proton-dependent oligopeptide transporter (POT/PTR) (TC 2.A.17) family.</text>
</comment>
<keyword evidence="7 10" id="KW-1133">Transmembrane helix</keyword>
<comment type="subcellular location">
    <subcellularLocation>
        <location evidence="1">Membrane</location>
        <topology evidence="1">Multi-pass membrane protein</topology>
    </subcellularLocation>
</comment>
<evidence type="ECO:0000256" key="8">
    <source>
        <dbReference type="ARBA" id="ARBA00023136"/>
    </source>
</evidence>
<feature type="transmembrane region" description="Helical" evidence="10">
    <location>
        <begin position="74"/>
        <end position="92"/>
    </location>
</feature>
<dbReference type="InterPro" id="IPR036259">
    <property type="entry name" value="MFS_trans_sf"/>
</dbReference>
<organism evidence="11">
    <name type="scientific">Panstrongylus megistus</name>
    <dbReference type="NCBI Taxonomy" id="65343"/>
    <lineage>
        <taxon>Eukaryota</taxon>
        <taxon>Metazoa</taxon>
        <taxon>Ecdysozoa</taxon>
        <taxon>Arthropoda</taxon>
        <taxon>Hexapoda</taxon>
        <taxon>Insecta</taxon>
        <taxon>Pterygota</taxon>
        <taxon>Neoptera</taxon>
        <taxon>Paraneoptera</taxon>
        <taxon>Hemiptera</taxon>
        <taxon>Heteroptera</taxon>
        <taxon>Panheteroptera</taxon>
        <taxon>Cimicomorpha</taxon>
        <taxon>Reduviidae</taxon>
        <taxon>Triatominae</taxon>
        <taxon>Panstrongylus</taxon>
    </lineage>
</organism>
<dbReference type="SUPFAM" id="SSF103473">
    <property type="entry name" value="MFS general substrate transporter"/>
    <property type="match status" value="2"/>
</dbReference>
<dbReference type="FunFam" id="1.20.1250.20:FF:000049">
    <property type="entry name" value="Solute carrier family 15 member 2"/>
    <property type="match status" value="1"/>
</dbReference>
<sequence>MNGTEINNKGETMVMASHQEKPPKYAEEKIKYPKSVFFIIGNEFCERFSYYGMRTILSLYLTQALKYTETTSTIIYHTFVMLCYFTPLVGGIAADSWLGKYKTILYVSLFYAVGNIVLSISSITVLNIPHAALSLVGLFLIASGTGGIKPCVSSFGGDQFVLPQQEMQLQRFFSVFYFSINAGSVLSCFLTPLLREEVKCFGQDNCYPLAFGIPAVLMCMSVIIFICGKSLYKIKKPNGNIAMDVANCVGHAIVRKVQIQNKEKKDHWLDYAAPKYSLKLIEDTKVLMRIIFLFTPTIIFWALYEQQGSKWTFQANNMDGSVNGWFTIQPDQMQTINPVLCLIFIPIFESIIYPLLHKLRIIRTPLQKLCWGGLLAALAFLISGFLELKIGKDKAIVPDAGEAQLRLYNTFNCPIHLELPDVHINHTLSAFETTEFLHLPVNDKKMLNIDAFIDKACGYNSSSSFHGLVEIRNHEISSYMFTSPLSLQTLNVTGFNEVQKSSQGFPKLKILYSLKESLEVQLKGPINPTIQVNNYQSLVTEIKERGIYNVIVNGKMWNKTIELLPGGFYTYLITDKDQDGKIFTITKPNSVNLMWQLPQYFVITFAEIMFSITGIEFSFTQSPDSMKSVISSIWLLTDSLGNIIVLVVAGLKIFENQAYEFFLFAGMMTIVMILFILIAMRYKYVEVKSEESNETEDSRF</sequence>
<dbReference type="GO" id="GO:0016020">
    <property type="term" value="C:membrane"/>
    <property type="evidence" value="ECO:0007669"/>
    <property type="project" value="UniProtKB-SubCell"/>
</dbReference>
<evidence type="ECO:0000256" key="6">
    <source>
        <dbReference type="ARBA" id="ARBA00022927"/>
    </source>
</evidence>
<dbReference type="Pfam" id="PF00854">
    <property type="entry name" value="PTR2"/>
    <property type="match status" value="2"/>
</dbReference>
<evidence type="ECO:0000256" key="5">
    <source>
        <dbReference type="ARBA" id="ARBA00022856"/>
    </source>
</evidence>
<dbReference type="GO" id="GO:0015833">
    <property type="term" value="P:peptide transport"/>
    <property type="evidence" value="ECO:0007669"/>
    <property type="project" value="UniProtKB-KW"/>
</dbReference>
<name>A0A069DVT9_9HEMI</name>
<keyword evidence="4 10" id="KW-0812">Transmembrane</keyword>
<dbReference type="GO" id="GO:0022857">
    <property type="term" value="F:transmembrane transporter activity"/>
    <property type="evidence" value="ECO:0007669"/>
    <property type="project" value="InterPro"/>
</dbReference>
<dbReference type="GO" id="GO:0015031">
    <property type="term" value="P:protein transport"/>
    <property type="evidence" value="ECO:0007669"/>
    <property type="project" value="UniProtKB-KW"/>
</dbReference>
<feature type="transmembrane region" description="Helical" evidence="10">
    <location>
        <begin position="597"/>
        <end position="617"/>
    </location>
</feature>
<dbReference type="CDD" id="cd17347">
    <property type="entry name" value="MFS_SLC15A1_2_like"/>
    <property type="match status" value="1"/>
</dbReference>
<keyword evidence="3" id="KW-0813">Transport</keyword>
<feature type="transmembrane region" description="Helical" evidence="10">
    <location>
        <begin position="207"/>
        <end position="227"/>
    </location>
</feature>
<keyword evidence="5" id="KW-0571">Peptide transport</keyword>
<feature type="transmembrane region" description="Helical" evidence="10">
    <location>
        <begin position="104"/>
        <end position="126"/>
    </location>
</feature>
<dbReference type="AlphaFoldDB" id="A0A069DVT9"/>
<keyword evidence="8 10" id="KW-0472">Membrane</keyword>
<evidence type="ECO:0000313" key="11">
    <source>
        <dbReference type="EMBL" id="JAC88208.1"/>
    </source>
</evidence>
<evidence type="ECO:0000256" key="3">
    <source>
        <dbReference type="ARBA" id="ARBA00022448"/>
    </source>
</evidence>
<proteinExistence type="evidence at transcript level"/>
<feature type="transmembrane region" description="Helical" evidence="10">
    <location>
        <begin position="661"/>
        <end position="680"/>
    </location>
</feature>
<dbReference type="Gene3D" id="1.20.1250.20">
    <property type="entry name" value="MFS general substrate transporter like domains"/>
    <property type="match status" value="2"/>
</dbReference>
<evidence type="ECO:0000256" key="10">
    <source>
        <dbReference type="SAM" id="Phobius"/>
    </source>
</evidence>
<evidence type="ECO:0000256" key="9">
    <source>
        <dbReference type="ARBA" id="ARBA00078114"/>
    </source>
</evidence>
<reference evidence="11" key="1">
    <citation type="journal article" date="2015" name="J. Med. Entomol.">
        <title>A Deep Insight Into the Sialotranscriptome of the Chagas Disease Vector, Panstrongylus megistus (Hemiptera: Heteroptera).</title>
        <authorList>
            <person name="Ribeiro J.M."/>
            <person name="Schwarz A."/>
            <person name="Francischetti I.M."/>
        </authorList>
    </citation>
    <scope>NUCLEOTIDE SEQUENCE</scope>
    <source>
        <tissue evidence="11">Salivary glands</tissue>
    </source>
</reference>
<keyword evidence="6" id="KW-0653">Protein transport</keyword>
<feature type="transmembrane region" description="Helical" evidence="10">
    <location>
        <begin position="335"/>
        <end position="356"/>
    </location>
</feature>
<dbReference type="PANTHER" id="PTHR11654">
    <property type="entry name" value="OLIGOPEPTIDE TRANSPORTER-RELATED"/>
    <property type="match status" value="1"/>
</dbReference>
<evidence type="ECO:0000256" key="4">
    <source>
        <dbReference type="ARBA" id="ARBA00022692"/>
    </source>
</evidence>
<evidence type="ECO:0000256" key="7">
    <source>
        <dbReference type="ARBA" id="ARBA00022989"/>
    </source>
</evidence>
<feature type="transmembrane region" description="Helical" evidence="10">
    <location>
        <begin position="629"/>
        <end position="649"/>
    </location>
</feature>
<accession>A0A069DVT9</accession>
<dbReference type="InterPro" id="IPR000109">
    <property type="entry name" value="POT_fam"/>
</dbReference>
<protein>
    <recommendedName>
        <fullName evidence="9">Oligopeptide transporter 1</fullName>
    </recommendedName>
</protein>
<feature type="transmembrane region" description="Helical" evidence="10">
    <location>
        <begin position="172"/>
        <end position="195"/>
    </location>
</feature>
<feature type="transmembrane region" description="Helical" evidence="10">
    <location>
        <begin position="368"/>
        <end position="386"/>
    </location>
</feature>